<feature type="domain" description="CzcB-like C-terminal circularly permuted SH3-like" evidence="5">
    <location>
        <begin position="271"/>
        <end position="331"/>
    </location>
</feature>
<evidence type="ECO:0000256" key="2">
    <source>
        <dbReference type="ARBA" id="ARBA00022448"/>
    </source>
</evidence>
<evidence type="ECO:0000256" key="1">
    <source>
        <dbReference type="ARBA" id="ARBA00009477"/>
    </source>
</evidence>
<evidence type="ECO:0000313" key="7">
    <source>
        <dbReference type="Proteomes" id="UP000004210"/>
    </source>
</evidence>
<keyword evidence="2" id="KW-0813">Transport</keyword>
<evidence type="ECO:0000259" key="4">
    <source>
        <dbReference type="Pfam" id="PF25973"/>
    </source>
</evidence>
<gene>
    <name evidence="6" type="ORF">UU9_16281</name>
</gene>
<evidence type="ECO:0000259" key="3">
    <source>
        <dbReference type="Pfam" id="PF25954"/>
    </source>
</evidence>
<dbReference type="PANTHER" id="PTHR30097">
    <property type="entry name" value="CATION EFFLUX SYSTEM PROTEIN CUSB"/>
    <property type="match status" value="1"/>
</dbReference>
<dbReference type="InterPro" id="IPR058649">
    <property type="entry name" value="CzcB_C"/>
</dbReference>
<organism evidence="6 7">
    <name type="scientific">Rhodanobacter fulvus Jip2</name>
    <dbReference type="NCBI Taxonomy" id="1163408"/>
    <lineage>
        <taxon>Bacteria</taxon>
        <taxon>Pseudomonadati</taxon>
        <taxon>Pseudomonadota</taxon>
        <taxon>Gammaproteobacteria</taxon>
        <taxon>Lysobacterales</taxon>
        <taxon>Rhodanobacteraceae</taxon>
        <taxon>Rhodanobacter</taxon>
    </lineage>
</organism>
<dbReference type="InterPro" id="IPR058647">
    <property type="entry name" value="BSH_CzcB-like"/>
</dbReference>
<dbReference type="Pfam" id="PF25973">
    <property type="entry name" value="BSH_CzcB"/>
    <property type="match status" value="1"/>
</dbReference>
<reference evidence="6 7" key="1">
    <citation type="journal article" date="2012" name="J. Bacteriol.">
        <title>Genome sequences for six rhodanobacter strains, isolated from soils and the terrestrial subsurface, with variable denitrification capabilities.</title>
        <authorList>
            <person name="Kostka J.E."/>
            <person name="Green S.J."/>
            <person name="Rishishwar L."/>
            <person name="Prakash O."/>
            <person name="Katz L.S."/>
            <person name="Marino-Ramirez L."/>
            <person name="Jordan I.K."/>
            <person name="Munk C."/>
            <person name="Ivanova N."/>
            <person name="Mikhailova N."/>
            <person name="Watson D.B."/>
            <person name="Brown S.D."/>
            <person name="Palumbo A.V."/>
            <person name="Brooks S.C."/>
        </authorList>
    </citation>
    <scope>NUCLEOTIDE SEQUENCE [LARGE SCALE GENOMIC DNA]</scope>
    <source>
        <strain evidence="7">Jip2T</strain>
    </source>
</reference>
<dbReference type="eggNOG" id="COG0845">
    <property type="taxonomic scope" value="Bacteria"/>
</dbReference>
<dbReference type="STRING" id="1163408.UU9_16281"/>
<dbReference type="GO" id="GO:0022857">
    <property type="term" value="F:transmembrane transporter activity"/>
    <property type="evidence" value="ECO:0007669"/>
    <property type="project" value="InterPro"/>
</dbReference>
<dbReference type="RefSeq" id="WP_007082878.1">
    <property type="nucleotide sequence ID" value="NZ_AJXU01000080.1"/>
</dbReference>
<dbReference type="Gene3D" id="2.40.420.20">
    <property type="match status" value="1"/>
</dbReference>
<comment type="caution">
    <text evidence="6">The sequence shown here is derived from an EMBL/GenBank/DDBJ whole genome shotgun (WGS) entry which is preliminary data.</text>
</comment>
<dbReference type="GO" id="GO:0016020">
    <property type="term" value="C:membrane"/>
    <property type="evidence" value="ECO:0007669"/>
    <property type="project" value="InterPro"/>
</dbReference>
<protein>
    <submittedName>
        <fullName evidence="6">Co/Zn/Cd efflux system membrane fusion protein</fullName>
    </submittedName>
</protein>
<sequence length="342" mass="36536">MPVHAAEEDPLTLDAATIKEVGIAVDKLALRTLADELKAPGEVRADAYSTVLVSPRVASQVLARKARLGDVVKAGQPLVVLSSVQVAETQGALIVAEQDWQRIAALGPQAVSARRYNEAKVQRDQARAKLRAYGLSDGQIGALLHKGSAGADGSFELLAPTAGRITTDEFLLGERVGPGRALFTLVEEDTVWVVAQMAPAEAERTKPGGSARVLVHDNAIAGTVIGRSHQTDERTRTVPVRIEVDNRKDLLHPGELVEVRLAVGGSTQQLALPDEAIVLLQNQSTVFVAKGNGRFEPVAVMTGDTREGWTVIAQGLKPGDRYVRKGAFALKARLLRSQLGEH</sequence>
<dbReference type="EMBL" id="AJXU01000080">
    <property type="protein sequence ID" value="EIL87350.1"/>
    <property type="molecule type" value="Genomic_DNA"/>
</dbReference>
<dbReference type="Pfam" id="PF25954">
    <property type="entry name" value="Beta-barrel_RND_2"/>
    <property type="match status" value="1"/>
</dbReference>
<proteinExistence type="inferred from homology"/>
<dbReference type="InterPro" id="IPR051909">
    <property type="entry name" value="MFP_Cation_Efflux"/>
</dbReference>
<feature type="domain" description="CzcB-like barrel-sandwich hybrid" evidence="4">
    <location>
        <begin position="50"/>
        <end position="185"/>
    </location>
</feature>
<evidence type="ECO:0000313" key="6">
    <source>
        <dbReference type="EMBL" id="EIL87350.1"/>
    </source>
</evidence>
<keyword evidence="7" id="KW-1185">Reference proteome</keyword>
<evidence type="ECO:0000259" key="5">
    <source>
        <dbReference type="Pfam" id="PF25975"/>
    </source>
</evidence>
<dbReference type="InterPro" id="IPR006143">
    <property type="entry name" value="RND_pump_MFP"/>
</dbReference>
<dbReference type="AlphaFoldDB" id="I4VJF9"/>
<dbReference type="Gene3D" id="2.40.30.170">
    <property type="match status" value="1"/>
</dbReference>
<dbReference type="InterPro" id="IPR058792">
    <property type="entry name" value="Beta-barrel_RND_2"/>
</dbReference>
<dbReference type="Gene3D" id="2.40.50.100">
    <property type="match status" value="1"/>
</dbReference>
<dbReference type="Pfam" id="PF25975">
    <property type="entry name" value="CzcB_C"/>
    <property type="match status" value="1"/>
</dbReference>
<dbReference type="NCBIfam" id="TIGR01730">
    <property type="entry name" value="RND_mfp"/>
    <property type="match status" value="1"/>
</dbReference>
<dbReference type="PATRIC" id="fig|1163408.3.peg.3298"/>
<accession>I4VJF9</accession>
<dbReference type="Proteomes" id="UP000004210">
    <property type="component" value="Unassembled WGS sequence"/>
</dbReference>
<dbReference type="SUPFAM" id="SSF111369">
    <property type="entry name" value="HlyD-like secretion proteins"/>
    <property type="match status" value="1"/>
</dbReference>
<comment type="similarity">
    <text evidence="1">Belongs to the membrane fusion protein (MFP) (TC 8.A.1) family.</text>
</comment>
<feature type="domain" description="CusB-like beta-barrel" evidence="3">
    <location>
        <begin position="190"/>
        <end position="262"/>
    </location>
</feature>
<name>I4VJF9_9GAMM</name>